<reference evidence="7" key="1">
    <citation type="submission" date="2016-10" db="EMBL/GenBank/DDBJ databases">
        <authorList>
            <person name="Varghese N."/>
            <person name="Submissions S."/>
        </authorList>
    </citation>
    <scope>NUCLEOTIDE SEQUENCE [LARGE SCALE GENOMIC DNA]</scope>
    <source>
        <strain evidence="7">DSM 1565</strain>
    </source>
</reference>
<organism evidence="6 7">
    <name type="scientific">Hyphomicrobium facile</name>
    <dbReference type="NCBI Taxonomy" id="51670"/>
    <lineage>
        <taxon>Bacteria</taxon>
        <taxon>Pseudomonadati</taxon>
        <taxon>Pseudomonadota</taxon>
        <taxon>Alphaproteobacteria</taxon>
        <taxon>Hyphomicrobiales</taxon>
        <taxon>Hyphomicrobiaceae</taxon>
        <taxon>Hyphomicrobium</taxon>
    </lineage>
</organism>
<keyword evidence="1 5" id="KW-1003">Cell membrane</keyword>
<evidence type="ECO:0000256" key="1">
    <source>
        <dbReference type="ARBA" id="ARBA00022475"/>
    </source>
</evidence>
<evidence type="ECO:0000256" key="4">
    <source>
        <dbReference type="ARBA" id="ARBA00023136"/>
    </source>
</evidence>
<feature type="transmembrane region" description="Helical" evidence="5">
    <location>
        <begin position="43"/>
        <end position="65"/>
    </location>
</feature>
<keyword evidence="4 5" id="KW-0472">Membrane</keyword>
<feature type="transmembrane region" description="Helical" evidence="5">
    <location>
        <begin position="21"/>
        <end position="37"/>
    </location>
</feature>
<dbReference type="PANTHER" id="PTHR36917:SF1">
    <property type="entry name" value="INNER MEMBRANE-SPANNING PROTEIN YCIB"/>
    <property type="match status" value="1"/>
</dbReference>
<evidence type="ECO:0000313" key="7">
    <source>
        <dbReference type="Proteomes" id="UP000199423"/>
    </source>
</evidence>
<dbReference type="Proteomes" id="UP000199423">
    <property type="component" value="Unassembled WGS sequence"/>
</dbReference>
<accession>A0A1I7NSU2</accession>
<dbReference type="PANTHER" id="PTHR36917">
    <property type="entry name" value="INTRACELLULAR SEPTATION PROTEIN A-RELATED"/>
    <property type="match status" value="1"/>
</dbReference>
<dbReference type="EMBL" id="FPCH01000003">
    <property type="protein sequence ID" value="SFV37733.1"/>
    <property type="molecule type" value="Genomic_DNA"/>
</dbReference>
<protein>
    <recommendedName>
        <fullName evidence="5">Inner membrane-spanning protein YciB</fullName>
    </recommendedName>
</protein>
<dbReference type="OrthoDB" id="9788219at2"/>
<dbReference type="Pfam" id="PF04279">
    <property type="entry name" value="IspA"/>
    <property type="match status" value="1"/>
</dbReference>
<evidence type="ECO:0000256" key="2">
    <source>
        <dbReference type="ARBA" id="ARBA00022692"/>
    </source>
</evidence>
<comment type="function">
    <text evidence="5">Plays a role in cell envelope biogenesis, maintenance of cell envelope integrity and membrane homeostasis.</text>
</comment>
<name>A0A1I7NSU2_9HYPH</name>
<feature type="transmembrane region" description="Helical" evidence="5">
    <location>
        <begin position="101"/>
        <end position="121"/>
    </location>
</feature>
<comment type="subcellular location">
    <subcellularLocation>
        <location evidence="5">Cell inner membrane</location>
        <topology evidence="5">Multi-pass membrane protein</topology>
    </subcellularLocation>
</comment>
<dbReference type="HAMAP" id="MF_00189">
    <property type="entry name" value="YciB"/>
    <property type="match status" value="1"/>
</dbReference>
<dbReference type="NCBIfam" id="NF001323">
    <property type="entry name" value="PRK00259.1-1"/>
    <property type="match status" value="1"/>
</dbReference>
<evidence type="ECO:0000313" key="6">
    <source>
        <dbReference type="EMBL" id="SFV37733.1"/>
    </source>
</evidence>
<dbReference type="AlphaFoldDB" id="A0A1I7NSU2"/>
<sequence>MSDQQKVPGTSDEPQFDRKQLIKLLVELGPLVVFFIGNSRYGIFAGTGAFMVATVISLVASHFLLGRIATMPLVTGAFVLVFGGLTLWLQDDHFIKIKPTIVNGLFAAILFAGLVSGRLFLKIVFGDVMRLSEEGWRILTLRWALFFVFLAILNEVMWRLFSTDTWVAFKVFGIMPITFLFALAQIGLLKKHEAADRNGPNAS</sequence>
<gene>
    <name evidence="5" type="primary">yciB</name>
    <name evidence="6" type="ORF">SAMN04488557_3312</name>
</gene>
<dbReference type="RefSeq" id="WP_092868799.1">
    <property type="nucleotide sequence ID" value="NZ_FPCH01000003.1"/>
</dbReference>
<feature type="transmembrane region" description="Helical" evidence="5">
    <location>
        <begin position="167"/>
        <end position="189"/>
    </location>
</feature>
<keyword evidence="5" id="KW-0997">Cell inner membrane</keyword>
<comment type="similarity">
    <text evidence="5">Belongs to the YciB family.</text>
</comment>
<dbReference type="STRING" id="51670.SAMN04488557_3312"/>
<evidence type="ECO:0000256" key="3">
    <source>
        <dbReference type="ARBA" id="ARBA00022989"/>
    </source>
</evidence>
<feature type="transmembrane region" description="Helical" evidence="5">
    <location>
        <begin position="72"/>
        <end position="89"/>
    </location>
</feature>
<feature type="transmembrane region" description="Helical" evidence="5">
    <location>
        <begin position="141"/>
        <end position="161"/>
    </location>
</feature>
<dbReference type="GO" id="GO:0005886">
    <property type="term" value="C:plasma membrane"/>
    <property type="evidence" value="ECO:0007669"/>
    <property type="project" value="UniProtKB-SubCell"/>
</dbReference>
<keyword evidence="7" id="KW-1185">Reference proteome</keyword>
<keyword evidence="3 5" id="KW-1133">Transmembrane helix</keyword>
<keyword evidence="2 5" id="KW-0812">Transmembrane</keyword>
<dbReference type="NCBIfam" id="TIGR00997">
    <property type="entry name" value="ispZ"/>
    <property type="match status" value="1"/>
</dbReference>
<proteinExistence type="inferred from homology"/>
<dbReference type="InterPro" id="IPR006008">
    <property type="entry name" value="YciB"/>
</dbReference>
<evidence type="ECO:0000256" key="5">
    <source>
        <dbReference type="HAMAP-Rule" id="MF_00189"/>
    </source>
</evidence>